<organism evidence="25 26">
    <name type="scientific">Oncorhynchus mykiss</name>
    <name type="common">Rainbow trout</name>
    <name type="synonym">Salmo gairdneri</name>
    <dbReference type="NCBI Taxonomy" id="8022"/>
    <lineage>
        <taxon>Eukaryota</taxon>
        <taxon>Metazoa</taxon>
        <taxon>Chordata</taxon>
        <taxon>Craniata</taxon>
        <taxon>Vertebrata</taxon>
        <taxon>Euteleostomi</taxon>
        <taxon>Actinopterygii</taxon>
        <taxon>Neopterygii</taxon>
        <taxon>Teleostei</taxon>
        <taxon>Protacanthopterygii</taxon>
        <taxon>Salmoniformes</taxon>
        <taxon>Salmonidae</taxon>
        <taxon>Salmoninae</taxon>
        <taxon>Oncorhynchus</taxon>
    </lineage>
</organism>
<dbReference type="Pfam" id="PF01532">
    <property type="entry name" value="Glyco_hydro_47"/>
    <property type="match status" value="1"/>
</dbReference>
<feature type="transmembrane region" description="Helical" evidence="23">
    <location>
        <begin position="380"/>
        <end position="397"/>
    </location>
</feature>
<keyword evidence="7 18" id="KW-0106">Calcium</keyword>
<feature type="transmembrane region" description="Helical" evidence="23">
    <location>
        <begin position="403"/>
        <end position="429"/>
    </location>
</feature>
<reference evidence="25" key="2">
    <citation type="submission" date="2025-08" db="UniProtKB">
        <authorList>
            <consortium name="Ensembl"/>
        </authorList>
    </citation>
    <scope>IDENTIFICATION</scope>
</reference>
<keyword evidence="12 21" id="KW-0326">Glycosidase</keyword>
<evidence type="ECO:0000256" key="22">
    <source>
        <dbReference type="SAM" id="MobiDB-lite"/>
    </source>
</evidence>
<feature type="transmembrane region" description="Helical" evidence="23">
    <location>
        <begin position="472"/>
        <end position="495"/>
    </location>
</feature>
<dbReference type="GO" id="GO:0015385">
    <property type="term" value="F:sodium:proton antiporter activity"/>
    <property type="evidence" value="ECO:0007669"/>
    <property type="project" value="InterPro"/>
</dbReference>
<evidence type="ECO:0000256" key="17">
    <source>
        <dbReference type="PIRSR" id="PIRSR601382-1"/>
    </source>
</evidence>
<comment type="similarity">
    <text evidence="4 21">Belongs to the glycosyl hydrolase 47 family.</text>
</comment>
<evidence type="ECO:0000256" key="18">
    <source>
        <dbReference type="PIRSR" id="PIRSR601382-2"/>
    </source>
</evidence>
<dbReference type="InterPro" id="IPR036026">
    <property type="entry name" value="Seven-hairpin_glycosidases"/>
</dbReference>
<dbReference type="GO" id="GO:0000139">
    <property type="term" value="C:Golgi membrane"/>
    <property type="evidence" value="ECO:0007669"/>
    <property type="project" value="TreeGrafter"/>
</dbReference>
<keyword evidence="10 23" id="KW-0472">Membrane</keyword>
<reference evidence="25" key="1">
    <citation type="submission" date="2020-07" db="EMBL/GenBank/DDBJ databases">
        <title>A long reads based de novo assembly of the rainbow trout Arlee double haploid line genome.</title>
        <authorList>
            <person name="Gao G."/>
            <person name="Palti Y."/>
        </authorList>
    </citation>
    <scope>NUCLEOTIDE SEQUENCE [LARGE SCALE GENOMIC DNA]</scope>
</reference>
<dbReference type="EC" id="3.2.1.-" evidence="21"/>
<evidence type="ECO:0000256" key="6">
    <source>
        <dbReference type="ARBA" id="ARBA00022801"/>
    </source>
</evidence>
<sequence>MSVRVALHSPTGSRSFLERGLLLLVMLIFLEGTVLTLGAASSPDISAQDNTGGGHDRRDDHRGIAGSHEQTNYTYTKKAFPVLSLDYHHIQVPFEISLWVLLASLMKLGFHLIPRLSGIVPESCLLIVVGLLVGGLIKLAGEEVPPVLDSNLFFLCLLPPIILDAGYFLPIRPFMENIGTILMFAVVGTLWNAFFVGGLLYAVCQIEGTYLSQVELLPCLLFGSIISAVDPVAVLAVFEEIHINELLHILVFGESLLNDAVTVVLYHLFEEYSGAGEVTPMDVVLGVICFLIVSLGGIAVGAIYGILAAFTSRFTSHTRVIEPLFVFVYSYMAYLSAEMFHLSGIMALIACGAVMRPYVEANISHKSHTTVKYFLKMWSSVSETLIFIFLGVATVAGPHAWNWTFVSVTVILCLVSRVIGVVGLTFIINKFRIVKLTTKDQFIVAYGGLRGAIAFSLGYLLNKDHFPMRTMFLTAIITEIFFTVFVQGMTIKPLVDLLAVKKKQEAKRSINEEIHTQFLDHLLTGIEDICGHYGHHHWKDKLNRFNKKYIKKCLIAGERYKEPQLIAFYHKMEFKQAIELVESGGGVKLPSAMPSQVSMQNIQPKKLPPAVAERALPQFTKGREEEIRKILRSNLQKTRQRLRSYNRHTLVADPFEDGWNDFLLKKQRMIELEKKMMKFAWDNYKSFAWGRNELRPLTRNGHIGNMFGGLRGASIVDSLDTLYIMGLMDEYNDAKEWVETSLDLNSNGEASLFEVNIRYVGGLLSAYYLTGEEMFKRKVMVLGEKLLPAFNTPTGIPRGVINLGSGTSWSWGWASAGSSILAEFGTLHLEFVHLSELSNNGIYTEKVMNIRKLLNKIEKPHGLYPNFLSPVSGNWVQHHVSIGGLGDSFYEYLIKSYLMSDKTDEEAKKMYYSALEAIEANLVQKSPGGLTYMAEWRGGILDHKMGHLACFSGGMVVIGADDGAPEKRQHYLDLAAEITHTCHESYSRSATKLGPEAFRFDGGAEATATRLSDRYYILRPEVIESYMYMWRLTHDPKYREWGWEAVEALEQHCRVEAGFSGIRDVYAQTVSHDNMQQSFFLSETLKYLYLLFSDDDLLPLEDWVFNTEAHPLPVVRKSCLQGEGGTHDKTTSE</sequence>
<keyword evidence="20" id="KW-0739">Sodium transport</keyword>
<dbReference type="Proteomes" id="UP000694395">
    <property type="component" value="Chromosome 3"/>
</dbReference>
<feature type="transmembrane region" description="Helical" evidence="23">
    <location>
        <begin position="284"/>
        <end position="310"/>
    </location>
</feature>
<dbReference type="GO" id="GO:0005783">
    <property type="term" value="C:endoplasmic reticulum"/>
    <property type="evidence" value="ECO:0007669"/>
    <property type="project" value="TreeGrafter"/>
</dbReference>
<keyword evidence="11 19" id="KW-1015">Disulfide bond</keyword>
<dbReference type="Gene3D" id="6.10.250.1040">
    <property type="match status" value="1"/>
</dbReference>
<comment type="catalytic activity">
    <reaction evidence="13">
        <text>N(4)-(alpha-D-Man-(1-&gt;2)-alpha-D-Man-(1-&gt;2)-alpha-D-Man-(1-&gt;3)-[alpha-D-Man-(1-&gt;3)-[alpha-D-Man-(1-&gt;2)-alpha-D-Man-(1-&gt;6)]-alpha-D-Man-(1-&gt;6)]-beta-D-Man-(1-&gt;4)-beta-D-GlcNAc-(1-&gt;4)-beta-D-GlcNAc)-L-asparaginyl-[protein] (N-glucan mannose isomer 8A1,2,3B1,3) + 3 H2O = N(4)-(alpha-D-Man-(1-&gt;3)-[alpha-D-Man-(1-&gt;3)-[alpha-D-Man-(1-&gt;6)]-alpha-D-Man-(1-&gt;6)]-beta-D-Man-(1-&gt;4)-beta-D-GlcNAc-(1-&gt;4)-beta-D-GlcNAc)-L-asparaginyl-[protein] (N-glucan mannose isomer 5A1,2) + 3 beta-D-mannose</text>
        <dbReference type="Rhea" id="RHEA:56028"/>
        <dbReference type="Rhea" id="RHEA-COMP:14358"/>
        <dbReference type="Rhea" id="RHEA-COMP:14367"/>
        <dbReference type="ChEBI" id="CHEBI:15377"/>
        <dbReference type="ChEBI" id="CHEBI:28563"/>
        <dbReference type="ChEBI" id="CHEBI:59087"/>
        <dbReference type="ChEBI" id="CHEBI:60628"/>
        <dbReference type="EC" id="3.2.1.113"/>
    </reaction>
</comment>
<feature type="transmembrane region" description="Helical" evidence="23">
    <location>
        <begin position="152"/>
        <end position="169"/>
    </location>
</feature>
<evidence type="ECO:0000256" key="9">
    <source>
        <dbReference type="ARBA" id="ARBA00022989"/>
    </source>
</evidence>
<keyword evidence="6 21" id="KW-0378">Hydrolase</keyword>
<dbReference type="Pfam" id="PF00999">
    <property type="entry name" value="Na_H_Exchanger"/>
    <property type="match status" value="1"/>
</dbReference>
<feature type="domain" description="Cation/H+ exchanger transmembrane" evidence="24">
    <location>
        <begin position="101"/>
        <end position="495"/>
    </location>
</feature>
<protein>
    <recommendedName>
        <fullName evidence="20 21">Multifunctional fusion protein</fullName>
    </recommendedName>
    <domain>
        <recommendedName>
            <fullName evidence="21">alpha-1,2-Mannosidase</fullName>
            <ecNumber evidence="21">3.2.1.-</ecNumber>
        </recommendedName>
    </domain>
    <domain>
        <recommendedName>
            <fullName evidence="20">Sodium/hydrogen exchanger</fullName>
        </recommendedName>
    </domain>
</protein>
<dbReference type="GO" id="GO:0005509">
    <property type="term" value="F:calcium ion binding"/>
    <property type="evidence" value="ECO:0007669"/>
    <property type="project" value="InterPro"/>
</dbReference>
<dbReference type="Gene3D" id="1.50.10.10">
    <property type="match status" value="1"/>
</dbReference>
<feature type="active site" description="Proton donor" evidence="17">
    <location>
        <position position="754"/>
    </location>
</feature>
<dbReference type="GO" id="GO:0004571">
    <property type="term" value="F:mannosyl-oligosaccharide 1,2-alpha-mannosidase activity"/>
    <property type="evidence" value="ECO:0007669"/>
    <property type="project" value="UniProtKB-EC"/>
</dbReference>
<evidence type="ECO:0000256" key="23">
    <source>
        <dbReference type="SAM" id="Phobius"/>
    </source>
</evidence>
<keyword evidence="20" id="KW-0050">Antiport</keyword>
<reference evidence="25" key="3">
    <citation type="submission" date="2025-09" db="UniProtKB">
        <authorList>
            <consortium name="Ensembl"/>
        </authorList>
    </citation>
    <scope>IDENTIFICATION</scope>
</reference>
<comment type="catalytic activity">
    <reaction evidence="14">
        <text>N(4)-(alpha-D-Man-(1-&gt;2)-alpha-D-Man-(1-&gt;2)-alpha-D-Man-(1-&gt;3)-[alpha-D-Man-(1-&gt;2)-alpha-D-Man-(1-&gt;3)-[alpha-D-Man-(1-&gt;2)-alpha-D-Man-(1-&gt;6)]-alpha-D-Man-(1-&gt;6)]-beta-D-Man-(1-&gt;4)-beta-D-GlcNAc-(1-&gt;4)-beta-D-GlcNAc)-L-asparaginyl-[protein] (N-glucan mannose isomer 9A1,2,3B1,2,3) + 4 H2O = N(4)-(alpha-D-Man-(1-&gt;3)-[alpha-D-Man-(1-&gt;3)-[alpha-D-Man-(1-&gt;6)]-alpha-D-Man-(1-&gt;6)]-beta-D-Man-(1-&gt;4)-beta-D-GlcNAc-(1-&gt;4)-beta-D-GlcNAc)-L-asparaginyl-[protein] (N-glucan mannose isomer 5A1,2) + 4 beta-D-mannose</text>
        <dbReference type="Rhea" id="RHEA:56008"/>
        <dbReference type="Rhea" id="RHEA-COMP:14356"/>
        <dbReference type="Rhea" id="RHEA-COMP:14367"/>
        <dbReference type="ChEBI" id="CHEBI:15377"/>
        <dbReference type="ChEBI" id="CHEBI:28563"/>
        <dbReference type="ChEBI" id="CHEBI:59087"/>
        <dbReference type="ChEBI" id="CHEBI:139493"/>
        <dbReference type="EC" id="3.2.1.113"/>
    </reaction>
</comment>
<feature type="disulfide bond" evidence="19">
    <location>
        <begin position="950"/>
        <end position="982"/>
    </location>
</feature>
<feature type="transmembrane region" description="Helical" evidence="23">
    <location>
        <begin position="441"/>
        <end position="460"/>
    </location>
</feature>
<keyword evidence="20" id="KW-0406">Ion transport</keyword>
<dbReference type="NCBIfam" id="TIGR00840">
    <property type="entry name" value="b_cpa1"/>
    <property type="match status" value="1"/>
</dbReference>
<dbReference type="AlphaFoldDB" id="A0A8C7P594"/>
<evidence type="ECO:0000256" key="8">
    <source>
        <dbReference type="ARBA" id="ARBA00022968"/>
    </source>
</evidence>
<evidence type="ECO:0000256" key="16">
    <source>
        <dbReference type="ARBA" id="ARBA00060399"/>
    </source>
</evidence>
<dbReference type="Ensembl" id="ENSOMYT00000019438.2">
    <property type="protein sequence ID" value="ENSOMYP00000017635.2"/>
    <property type="gene ID" value="ENSOMYG00000008256.2"/>
</dbReference>
<evidence type="ECO:0000256" key="19">
    <source>
        <dbReference type="PIRSR" id="PIRSR601382-3"/>
    </source>
</evidence>
<keyword evidence="20" id="KW-0915">Sodium</keyword>
<evidence type="ECO:0000256" key="21">
    <source>
        <dbReference type="RuleBase" id="RU361193"/>
    </source>
</evidence>
<accession>A0A8C7P594</accession>
<feature type="active site" evidence="17">
    <location>
        <position position="887"/>
    </location>
</feature>
<dbReference type="InterPro" id="IPR006153">
    <property type="entry name" value="Cation/H_exchanger_TM"/>
</dbReference>
<dbReference type="GO" id="GO:0005886">
    <property type="term" value="C:plasma membrane"/>
    <property type="evidence" value="ECO:0007669"/>
    <property type="project" value="UniProtKB-SubCell"/>
</dbReference>
<dbReference type="Gene3D" id="6.10.140.1330">
    <property type="match status" value="1"/>
</dbReference>
<dbReference type="GO" id="GO:0006885">
    <property type="term" value="P:regulation of pH"/>
    <property type="evidence" value="ECO:0007669"/>
    <property type="project" value="InterPro"/>
</dbReference>
<evidence type="ECO:0000256" key="15">
    <source>
        <dbReference type="ARBA" id="ARBA00054774"/>
    </source>
</evidence>
<evidence type="ECO:0000256" key="1">
    <source>
        <dbReference type="ARBA" id="ARBA00001913"/>
    </source>
</evidence>
<evidence type="ECO:0000256" key="11">
    <source>
        <dbReference type="ARBA" id="ARBA00023157"/>
    </source>
</evidence>
<evidence type="ECO:0000256" key="12">
    <source>
        <dbReference type="ARBA" id="ARBA00023295"/>
    </source>
</evidence>
<feature type="transmembrane region" description="Helical" evidence="23">
    <location>
        <begin position="181"/>
        <end position="203"/>
    </location>
</feature>
<dbReference type="InterPro" id="IPR012341">
    <property type="entry name" value="6hp_glycosidase-like_sf"/>
</dbReference>
<evidence type="ECO:0000256" key="7">
    <source>
        <dbReference type="ARBA" id="ARBA00022837"/>
    </source>
</evidence>
<dbReference type="PRINTS" id="PR00747">
    <property type="entry name" value="GLYHDRLASE47"/>
</dbReference>
<feature type="transmembrane region" description="Helical" evidence="23">
    <location>
        <begin position="215"/>
        <end position="237"/>
    </location>
</feature>
<evidence type="ECO:0000313" key="25">
    <source>
        <dbReference type="Ensembl" id="ENSOMYP00000017635.2"/>
    </source>
</evidence>
<evidence type="ECO:0000256" key="10">
    <source>
        <dbReference type="ARBA" id="ARBA00023136"/>
    </source>
</evidence>
<dbReference type="InterPro" id="IPR050749">
    <property type="entry name" value="Glycosyl_Hydrolase_47"/>
</dbReference>
<comment type="subcellular location">
    <subcellularLocation>
        <location evidence="16">Endomembrane system</location>
        <topology evidence="16">Single-pass type II membrane protein</topology>
    </subcellularLocation>
    <subcellularLocation>
        <location evidence="2">Membrane</location>
        <topology evidence="2">Multi-pass membrane protein</topology>
    </subcellularLocation>
</comment>
<dbReference type="InterPro" id="IPR001382">
    <property type="entry name" value="Glyco_hydro_47"/>
</dbReference>
<evidence type="ECO:0000256" key="2">
    <source>
        <dbReference type="ARBA" id="ARBA00004141"/>
    </source>
</evidence>
<evidence type="ECO:0000256" key="3">
    <source>
        <dbReference type="ARBA" id="ARBA00004922"/>
    </source>
</evidence>
<comment type="function">
    <text evidence="15">Involved in the maturation of Asn-linked oligosaccharides. Progressively trim alpha-1,2-linked mannose residues from Man(9)GlcNAc(2) to produce Man(5)GlcNAc(2).</text>
</comment>
<keyword evidence="8" id="KW-0735">Signal-anchor</keyword>
<dbReference type="PANTHER" id="PTHR11742:SF28">
    <property type="entry name" value="MANNOSYL-OLIGOSACCHARIDE 1,2-ALPHA-MANNOSIDASE IC"/>
    <property type="match status" value="1"/>
</dbReference>
<evidence type="ECO:0000256" key="5">
    <source>
        <dbReference type="ARBA" id="ARBA00022692"/>
    </source>
</evidence>
<feature type="transmembrane region" description="Helical" evidence="23">
    <location>
        <begin position="21"/>
        <end position="40"/>
    </location>
</feature>
<feature type="active site" description="Proton donor" evidence="17">
    <location>
        <position position="996"/>
    </location>
</feature>
<comment type="similarity">
    <text evidence="20">Belongs to the monovalent cation:proton antiporter 1 (CPA1) transporter (TC 2.A.36) family.</text>
</comment>
<evidence type="ECO:0000259" key="24">
    <source>
        <dbReference type="Pfam" id="PF00999"/>
    </source>
</evidence>
<feature type="active site" evidence="17">
    <location>
        <position position="1021"/>
    </location>
</feature>
<keyword evidence="5 20" id="KW-0812">Transmembrane</keyword>
<evidence type="ECO:0000256" key="14">
    <source>
        <dbReference type="ARBA" id="ARBA00048605"/>
    </source>
</evidence>
<feature type="transmembrane region" description="Helical" evidence="23">
    <location>
        <begin position="120"/>
        <end position="140"/>
    </location>
</feature>
<dbReference type="SUPFAM" id="SSF48225">
    <property type="entry name" value="Seven-hairpin glycosidases"/>
    <property type="match status" value="1"/>
</dbReference>
<feature type="compositionally biased region" description="Basic and acidic residues" evidence="22">
    <location>
        <begin position="54"/>
        <end position="63"/>
    </location>
</feature>
<dbReference type="GO" id="GO:0070062">
    <property type="term" value="C:extracellular exosome"/>
    <property type="evidence" value="ECO:0007669"/>
    <property type="project" value="TreeGrafter"/>
</dbReference>
<comment type="pathway">
    <text evidence="3">Protein modification; protein glycosylation.</text>
</comment>
<keyword evidence="9 23" id="KW-1133">Transmembrane helix</keyword>
<proteinExistence type="inferred from homology"/>
<evidence type="ECO:0000256" key="4">
    <source>
        <dbReference type="ARBA" id="ARBA00007658"/>
    </source>
</evidence>
<dbReference type="GO" id="GO:0005975">
    <property type="term" value="P:carbohydrate metabolic process"/>
    <property type="evidence" value="ECO:0007669"/>
    <property type="project" value="InterPro"/>
</dbReference>
<keyword evidence="18" id="KW-0479">Metal-binding</keyword>
<feature type="binding site" evidence="18">
    <location>
        <position position="1107"/>
    </location>
    <ligand>
        <name>Ca(2+)</name>
        <dbReference type="ChEBI" id="CHEBI:29108"/>
    </ligand>
</feature>
<feature type="region of interest" description="Disordered" evidence="22">
    <location>
        <begin position="46"/>
        <end position="66"/>
    </location>
</feature>
<dbReference type="GeneTree" id="ENSGT00940000156338"/>
<evidence type="ECO:0000313" key="26">
    <source>
        <dbReference type="Proteomes" id="UP000694395"/>
    </source>
</evidence>
<evidence type="ECO:0000256" key="20">
    <source>
        <dbReference type="RuleBase" id="RU003722"/>
    </source>
</evidence>
<dbReference type="InterPro" id="IPR004709">
    <property type="entry name" value="NaH_exchanger"/>
</dbReference>
<gene>
    <name evidence="25" type="primary">LOC110504004</name>
</gene>
<dbReference type="FunFam" id="1.50.10.10:FF:000002">
    <property type="entry name" value="alpha-1,2-Mannosidase"/>
    <property type="match status" value="1"/>
</dbReference>
<keyword evidence="26" id="KW-1185">Reference proteome</keyword>
<keyword evidence="20" id="KW-0813">Transport</keyword>
<name>A0A8C7P594_ONCMY</name>
<dbReference type="PANTHER" id="PTHR11742">
    <property type="entry name" value="MANNOSYL-OLIGOSACCHARIDE ALPHA-1,2-MANNOSIDASE-RELATED"/>
    <property type="match status" value="1"/>
</dbReference>
<evidence type="ECO:0000256" key="13">
    <source>
        <dbReference type="ARBA" id="ARBA00047669"/>
    </source>
</evidence>
<comment type="cofactor">
    <cofactor evidence="1 18">
        <name>Ca(2+)</name>
        <dbReference type="ChEBI" id="CHEBI:29108"/>
    </cofactor>
</comment>